<dbReference type="InterPro" id="IPR036052">
    <property type="entry name" value="TrpB-like_PALP_sf"/>
</dbReference>
<protein>
    <submittedName>
        <fullName evidence="4">Uncharacterized protein</fullName>
    </submittedName>
</protein>
<dbReference type="GO" id="GO:0019148">
    <property type="term" value="F:D-cysteine desulfhydrase activity"/>
    <property type="evidence" value="ECO:0007669"/>
    <property type="project" value="TreeGrafter"/>
</dbReference>
<gene>
    <name evidence="4" type="ORF">NVI5450_3196</name>
</gene>
<dbReference type="EMBL" id="FPLD01000086">
    <property type="protein sequence ID" value="SGZ07472.1"/>
    <property type="molecule type" value="Genomic_DNA"/>
</dbReference>
<dbReference type="Gene3D" id="3.40.50.1100">
    <property type="match status" value="2"/>
</dbReference>
<dbReference type="KEGG" id="mvs:MVIS_3060"/>
<reference evidence="4 5" key="1">
    <citation type="submission" date="2016-11" db="EMBL/GenBank/DDBJ databases">
        <authorList>
            <person name="Jaros S."/>
            <person name="Januszkiewicz K."/>
            <person name="Wedrychowicz H."/>
        </authorList>
    </citation>
    <scope>NUCLEOTIDE SEQUENCE [LARGE SCALE GENOMIC DNA]</scope>
    <source>
        <strain evidence="4">NVI 5450</strain>
    </source>
</reference>
<name>A0A090IIM4_9GAMM</name>
<organism evidence="4 5">
    <name type="scientific">Moritella viscosa</name>
    <dbReference type="NCBI Taxonomy" id="80854"/>
    <lineage>
        <taxon>Bacteria</taxon>
        <taxon>Pseudomonadati</taxon>
        <taxon>Pseudomonadota</taxon>
        <taxon>Gammaproteobacteria</taxon>
        <taxon>Alteromonadales</taxon>
        <taxon>Moritellaceae</taxon>
        <taxon>Moritella</taxon>
    </lineage>
</organism>
<evidence type="ECO:0000256" key="1">
    <source>
        <dbReference type="ARBA" id="ARBA00001933"/>
    </source>
</evidence>
<dbReference type="Proteomes" id="UP000183794">
    <property type="component" value="Unassembled WGS sequence"/>
</dbReference>
<sequence>MELRNTPVDDIEFLGHQVYVKRDDLLDVAFSGNKARKFYHFLQQDLSQVDILIGHGSAQANSLYSLSVLAKLKQCQLHYYVDHLPQYLIDNPQGNYRAALAQGANVIVAGSNGESVIEYIQQQVLPGLKAQGQNVVFIPEGGRCQYAETGLKILANEIMAWAKSNSYTDIRVVLPSGTGTTALFLQKHLPFEVQTCACVGGDDYLQQQFFELCADESLHPTIISADKKYHFGKLYLPFYHIWSELKQTTNIEFDLLYDPLAWLCLQREFIEDNANAATQLESADKRPILYIHQGGLQGNETMIPRYLRKLAFVK</sequence>
<evidence type="ECO:0000313" key="5">
    <source>
        <dbReference type="Proteomes" id="UP000183794"/>
    </source>
</evidence>
<accession>A0A090IIM4</accession>
<dbReference type="AlphaFoldDB" id="A0A090IIM4"/>
<dbReference type="RefSeq" id="WP_045111119.1">
    <property type="nucleotide sequence ID" value="NZ_FPLD01000086.1"/>
</dbReference>
<proteinExistence type="inferred from homology"/>
<dbReference type="HOGENOM" id="CLU_061664_0_0_6"/>
<keyword evidence="3" id="KW-0663">Pyridoxal phosphate</keyword>
<evidence type="ECO:0000313" key="4">
    <source>
        <dbReference type="EMBL" id="SGZ07472.1"/>
    </source>
</evidence>
<comment type="similarity">
    <text evidence="2">Belongs to the ACC deaminase/D-cysteine desulfhydrase family.</text>
</comment>
<evidence type="ECO:0000256" key="2">
    <source>
        <dbReference type="ARBA" id="ARBA00008639"/>
    </source>
</evidence>
<dbReference type="PIRSF" id="PIRSF006278">
    <property type="entry name" value="ACCD_DCysDesulf"/>
    <property type="match status" value="1"/>
</dbReference>
<comment type="cofactor">
    <cofactor evidence="1">
        <name>pyridoxal 5'-phosphate</name>
        <dbReference type="ChEBI" id="CHEBI:597326"/>
    </cofactor>
</comment>
<dbReference type="PATRIC" id="fig|80854.5.peg.3242"/>
<dbReference type="PANTHER" id="PTHR43780:SF2">
    <property type="entry name" value="1-AMINOCYCLOPROPANE-1-CARBOXYLATE DEAMINASE-RELATED"/>
    <property type="match status" value="1"/>
</dbReference>
<dbReference type="OrthoDB" id="9801249at2"/>
<dbReference type="STRING" id="80854.MVIS_3060"/>
<dbReference type="InterPro" id="IPR027278">
    <property type="entry name" value="ACCD_DCysDesulf"/>
</dbReference>
<evidence type="ECO:0000256" key="3">
    <source>
        <dbReference type="ARBA" id="ARBA00022898"/>
    </source>
</evidence>
<dbReference type="SUPFAM" id="SSF53686">
    <property type="entry name" value="Tryptophan synthase beta subunit-like PLP-dependent enzymes"/>
    <property type="match status" value="1"/>
</dbReference>
<dbReference type="PANTHER" id="PTHR43780">
    <property type="entry name" value="1-AMINOCYCLOPROPANE-1-CARBOXYLATE DEAMINASE-RELATED"/>
    <property type="match status" value="1"/>
</dbReference>